<dbReference type="Proteomes" id="UP000308133">
    <property type="component" value="Unassembled WGS sequence"/>
</dbReference>
<comment type="similarity">
    <text evidence="2">Belongs to the glycosyltransferase 77 family.</text>
</comment>
<name>A0A4U7B0F1_9PEZI</name>
<dbReference type="InterPro" id="IPR008630">
    <property type="entry name" value="Glyco_trans_34"/>
</dbReference>
<gene>
    <name evidence="7" type="ORF">C1H76_3590</name>
</gene>
<comment type="similarity">
    <text evidence="1">Belongs to the glycosyltransferase 34 family.</text>
</comment>
<dbReference type="PANTHER" id="PTHR31306:SF3">
    <property type="entry name" value="NUCLEOTIDE-DIPHOSPHO-SUGAR TRANSFERASE DOMAIN-CONTAINING PROTEIN"/>
    <property type="match status" value="1"/>
</dbReference>
<dbReference type="InterPro" id="IPR029044">
    <property type="entry name" value="Nucleotide-diphossugar_trans"/>
</dbReference>
<keyword evidence="5" id="KW-1133">Transmembrane helix</keyword>
<dbReference type="InterPro" id="IPR005069">
    <property type="entry name" value="Nucl-diP-sugar_transferase"/>
</dbReference>
<keyword evidence="5" id="KW-0812">Transmembrane</keyword>
<keyword evidence="3" id="KW-0328">Glycosyltransferase</keyword>
<comment type="caution">
    <text evidence="7">The sequence shown here is derived from an EMBL/GenBank/DDBJ whole genome shotgun (WGS) entry which is preliminary data.</text>
</comment>
<evidence type="ECO:0000313" key="8">
    <source>
        <dbReference type="Proteomes" id="UP000308133"/>
    </source>
</evidence>
<evidence type="ECO:0000259" key="6">
    <source>
        <dbReference type="Pfam" id="PF03407"/>
    </source>
</evidence>
<evidence type="ECO:0000256" key="3">
    <source>
        <dbReference type="ARBA" id="ARBA00022676"/>
    </source>
</evidence>
<sequence length="372" mass="43072">MFGDYRLPQIDEEASPFERQGSRSASPTFSFGIREPKWMNQTMKESPQKLWPRYTSKAGRLVVVLLLLVFLSLSWQGFQALPKPSSLRILTSSSTRSYLGPANITAHLKNDLYPTKLGKKLIILDVDSRPWNINDPKEMTQLDWGRLNHYLYAQNHGYDYRYIQTPNPPQDTHATWVKVEAIAKVLREGYKFVVFTDSDVMFPWLNLPLEYLLSEWNVTSDIAITAGYAPDEPNKYDHTHKRRNINSGFMVVQDTSITAQLFKDWIECPTNVKYTECSHWKDEYWHEQSAYSDFVRHDYIDHVRELPCNDVNGGPHHPLEGDKKCSGKYVRHYWYDKNKVKDAVLDSIADTVVPSAVEGLSEYFYQSARVAS</sequence>
<organism evidence="7 8">
    <name type="scientific">Elsinoe australis</name>
    <dbReference type="NCBI Taxonomy" id="40998"/>
    <lineage>
        <taxon>Eukaryota</taxon>
        <taxon>Fungi</taxon>
        <taxon>Dikarya</taxon>
        <taxon>Ascomycota</taxon>
        <taxon>Pezizomycotina</taxon>
        <taxon>Dothideomycetes</taxon>
        <taxon>Dothideomycetidae</taxon>
        <taxon>Myriangiales</taxon>
        <taxon>Elsinoaceae</taxon>
        <taxon>Elsinoe</taxon>
    </lineage>
</organism>
<keyword evidence="5" id="KW-0472">Membrane</keyword>
<accession>A0A4U7B0F1</accession>
<evidence type="ECO:0000256" key="4">
    <source>
        <dbReference type="ARBA" id="ARBA00022679"/>
    </source>
</evidence>
<feature type="domain" description="Nucleotide-diphospho-sugar transferase" evidence="6">
    <location>
        <begin position="173"/>
        <end position="302"/>
    </location>
</feature>
<feature type="transmembrane region" description="Helical" evidence="5">
    <location>
        <begin position="58"/>
        <end position="78"/>
    </location>
</feature>
<dbReference type="GO" id="GO:0016757">
    <property type="term" value="F:glycosyltransferase activity"/>
    <property type="evidence" value="ECO:0007669"/>
    <property type="project" value="UniProtKB-KW"/>
</dbReference>
<proteinExistence type="inferred from homology"/>
<evidence type="ECO:0000256" key="2">
    <source>
        <dbReference type="ARBA" id="ARBA00007033"/>
    </source>
</evidence>
<dbReference type="EMBL" id="PTQR01000046">
    <property type="protein sequence ID" value="TKX24179.1"/>
    <property type="molecule type" value="Genomic_DNA"/>
</dbReference>
<dbReference type="Gene3D" id="3.90.550.10">
    <property type="entry name" value="Spore Coat Polysaccharide Biosynthesis Protein SpsA, Chain A"/>
    <property type="match status" value="1"/>
</dbReference>
<keyword evidence="4" id="KW-0808">Transferase</keyword>
<protein>
    <recommendedName>
        <fullName evidence="6">Nucleotide-diphospho-sugar transferase domain-containing protein</fullName>
    </recommendedName>
</protein>
<evidence type="ECO:0000256" key="5">
    <source>
        <dbReference type="SAM" id="Phobius"/>
    </source>
</evidence>
<dbReference type="AlphaFoldDB" id="A0A4U7B0F1"/>
<evidence type="ECO:0000313" key="7">
    <source>
        <dbReference type="EMBL" id="TKX24179.1"/>
    </source>
</evidence>
<evidence type="ECO:0000256" key="1">
    <source>
        <dbReference type="ARBA" id="ARBA00005664"/>
    </source>
</evidence>
<reference evidence="7 8" key="1">
    <citation type="submission" date="2018-02" db="EMBL/GenBank/DDBJ databases">
        <title>Draft genome sequences of Elsinoe sp., causing black scab on jojoba.</title>
        <authorList>
            <person name="Stodart B."/>
            <person name="Jeffress S."/>
            <person name="Ash G."/>
            <person name="Arun Chinnappa K."/>
        </authorList>
    </citation>
    <scope>NUCLEOTIDE SEQUENCE [LARGE SCALE GENOMIC DNA]</scope>
    <source>
        <strain evidence="7 8">Hillstone_2</strain>
    </source>
</reference>
<dbReference type="PANTHER" id="PTHR31306">
    <property type="entry name" value="ALPHA-1,6-MANNOSYLTRANSFERASE MNN11-RELATED"/>
    <property type="match status" value="1"/>
</dbReference>
<dbReference type="GO" id="GO:0006487">
    <property type="term" value="P:protein N-linked glycosylation"/>
    <property type="evidence" value="ECO:0007669"/>
    <property type="project" value="TreeGrafter"/>
</dbReference>
<dbReference type="GO" id="GO:0000139">
    <property type="term" value="C:Golgi membrane"/>
    <property type="evidence" value="ECO:0007669"/>
    <property type="project" value="TreeGrafter"/>
</dbReference>
<dbReference type="Pfam" id="PF03407">
    <property type="entry name" value="Nucleotid_trans"/>
    <property type="match status" value="1"/>
</dbReference>